<gene>
    <name evidence="1" type="ORF">G4V39_07465</name>
</gene>
<reference evidence="1 2" key="1">
    <citation type="submission" date="2020-02" db="EMBL/GenBank/DDBJ databases">
        <title>Genome analysis of Thermosulfuriphilus ammonigenes ST65T, an anaerobic thermophilic chemolithoautotrophic bacterium isolated from a deep-sea hydrothermal vent.</title>
        <authorList>
            <person name="Slobodkina G."/>
            <person name="Allioux M."/>
            <person name="Merkel A."/>
            <person name="Alain K."/>
            <person name="Jebbar M."/>
            <person name="Slobodkin A."/>
        </authorList>
    </citation>
    <scope>NUCLEOTIDE SEQUENCE [LARGE SCALE GENOMIC DNA]</scope>
    <source>
        <strain evidence="1 2">ST65</strain>
    </source>
</reference>
<dbReference type="RefSeq" id="WP_166032332.1">
    <property type="nucleotide sequence ID" value="NZ_CP048877.1"/>
</dbReference>
<accession>A0A6G7PWQ1</accession>
<dbReference type="EMBL" id="CP048877">
    <property type="protein sequence ID" value="QIJ72114.1"/>
    <property type="molecule type" value="Genomic_DNA"/>
</dbReference>
<evidence type="ECO:0000313" key="2">
    <source>
        <dbReference type="Proteomes" id="UP000502179"/>
    </source>
</evidence>
<proteinExistence type="predicted"/>
<sequence>MIRHLWGKNLTVFLLIGLLTLGLCGCGGGKRVYLANDACLIKTGQYSRPEVVRLLGPPARITRQADGRETWYYYNINKSLLKRIPLLGGHLGREEVEILEIVFLGNQVYQCRYQVKEKN</sequence>
<dbReference type="PROSITE" id="PS51257">
    <property type="entry name" value="PROKAR_LIPOPROTEIN"/>
    <property type="match status" value="1"/>
</dbReference>
<name>A0A6G7PWQ1_9BACT</name>
<protein>
    <submittedName>
        <fullName evidence="1">Uncharacterized protein</fullName>
    </submittedName>
</protein>
<evidence type="ECO:0000313" key="1">
    <source>
        <dbReference type="EMBL" id="QIJ72114.1"/>
    </source>
</evidence>
<dbReference type="KEGG" id="tav:G4V39_07465"/>
<dbReference type="AlphaFoldDB" id="A0A6G7PWQ1"/>
<keyword evidence="2" id="KW-1185">Reference proteome</keyword>
<dbReference type="Proteomes" id="UP000502179">
    <property type="component" value="Chromosome"/>
</dbReference>
<organism evidence="1 2">
    <name type="scientific">Thermosulfuriphilus ammonigenes</name>
    <dbReference type="NCBI Taxonomy" id="1936021"/>
    <lineage>
        <taxon>Bacteria</taxon>
        <taxon>Pseudomonadati</taxon>
        <taxon>Thermodesulfobacteriota</taxon>
        <taxon>Thermodesulfobacteria</taxon>
        <taxon>Thermodesulfobacteriales</taxon>
        <taxon>Thermodesulfobacteriaceae</taxon>
        <taxon>Thermosulfuriphilus</taxon>
    </lineage>
</organism>